<evidence type="ECO:0000256" key="1">
    <source>
        <dbReference type="SAM" id="Coils"/>
    </source>
</evidence>
<name>A0A8S2RTV6_9BILA</name>
<dbReference type="EMBL" id="CAJOBI010015799">
    <property type="protein sequence ID" value="CAF4184919.1"/>
    <property type="molecule type" value="Genomic_DNA"/>
</dbReference>
<sequence>KINQEENHSLKRQLEELHDEINNKDVEMKNYHRKTTELEEQLKDAQNVCRFSCLFF</sequence>
<dbReference type="AlphaFoldDB" id="A0A8S2RTV6"/>
<feature type="coiled-coil region" evidence="1">
    <location>
        <begin position="7"/>
        <end position="48"/>
    </location>
</feature>
<evidence type="ECO:0000313" key="2">
    <source>
        <dbReference type="EMBL" id="CAF4184590.1"/>
    </source>
</evidence>
<feature type="non-terminal residue" evidence="2">
    <location>
        <position position="1"/>
    </location>
</feature>
<reference evidence="2" key="1">
    <citation type="submission" date="2021-02" db="EMBL/GenBank/DDBJ databases">
        <authorList>
            <person name="Nowell W R."/>
        </authorList>
    </citation>
    <scope>NUCLEOTIDE SEQUENCE</scope>
</reference>
<dbReference type="Proteomes" id="UP000676336">
    <property type="component" value="Unassembled WGS sequence"/>
</dbReference>
<keyword evidence="1" id="KW-0175">Coiled coil</keyword>
<proteinExistence type="predicted"/>
<evidence type="ECO:0000313" key="3">
    <source>
        <dbReference type="EMBL" id="CAF4184919.1"/>
    </source>
</evidence>
<comment type="caution">
    <text evidence="2">The sequence shown here is derived from an EMBL/GenBank/DDBJ whole genome shotgun (WGS) entry which is preliminary data.</text>
</comment>
<organism evidence="2 4">
    <name type="scientific">Rotaria magnacalcarata</name>
    <dbReference type="NCBI Taxonomy" id="392030"/>
    <lineage>
        <taxon>Eukaryota</taxon>
        <taxon>Metazoa</taxon>
        <taxon>Spiralia</taxon>
        <taxon>Gnathifera</taxon>
        <taxon>Rotifera</taxon>
        <taxon>Eurotatoria</taxon>
        <taxon>Bdelloidea</taxon>
        <taxon>Philodinida</taxon>
        <taxon>Philodinidae</taxon>
        <taxon>Rotaria</taxon>
    </lineage>
</organism>
<dbReference type="EMBL" id="CAJOBI010015751">
    <property type="protein sequence ID" value="CAF4184590.1"/>
    <property type="molecule type" value="Genomic_DNA"/>
</dbReference>
<protein>
    <submittedName>
        <fullName evidence="2">Uncharacterized protein</fullName>
    </submittedName>
</protein>
<gene>
    <name evidence="2" type="ORF">SMN809_LOCUS21176</name>
    <name evidence="3" type="ORF">SMN809_LOCUS21190</name>
</gene>
<accession>A0A8S2RTV6</accession>
<evidence type="ECO:0000313" key="4">
    <source>
        <dbReference type="Proteomes" id="UP000676336"/>
    </source>
</evidence>